<accession>A0ABW0W3I0</accession>
<organism evidence="1 2">
    <name type="scientific">Paenibacillus solisilvae</name>
    <dbReference type="NCBI Taxonomy" id="2486751"/>
    <lineage>
        <taxon>Bacteria</taxon>
        <taxon>Bacillati</taxon>
        <taxon>Bacillota</taxon>
        <taxon>Bacilli</taxon>
        <taxon>Bacillales</taxon>
        <taxon>Paenibacillaceae</taxon>
        <taxon>Paenibacillus</taxon>
    </lineage>
</organism>
<evidence type="ECO:0000313" key="2">
    <source>
        <dbReference type="Proteomes" id="UP001596047"/>
    </source>
</evidence>
<dbReference type="RefSeq" id="WP_379189503.1">
    <property type="nucleotide sequence ID" value="NZ_JBHSOW010000063.1"/>
</dbReference>
<keyword evidence="2" id="KW-1185">Reference proteome</keyword>
<dbReference type="Proteomes" id="UP001596047">
    <property type="component" value="Unassembled WGS sequence"/>
</dbReference>
<dbReference type="EMBL" id="JBHSOW010000063">
    <property type="protein sequence ID" value="MFC5650920.1"/>
    <property type="molecule type" value="Genomic_DNA"/>
</dbReference>
<protein>
    <submittedName>
        <fullName evidence="1">Uncharacterized protein</fullName>
    </submittedName>
</protein>
<comment type="caution">
    <text evidence="1">The sequence shown here is derived from an EMBL/GenBank/DDBJ whole genome shotgun (WGS) entry which is preliminary data.</text>
</comment>
<evidence type="ECO:0000313" key="1">
    <source>
        <dbReference type="EMBL" id="MFC5650920.1"/>
    </source>
</evidence>
<gene>
    <name evidence="1" type="ORF">ACFPYJ_17730</name>
</gene>
<reference evidence="2" key="1">
    <citation type="journal article" date="2019" name="Int. J. Syst. Evol. Microbiol.">
        <title>The Global Catalogue of Microorganisms (GCM) 10K type strain sequencing project: providing services to taxonomists for standard genome sequencing and annotation.</title>
        <authorList>
            <consortium name="The Broad Institute Genomics Platform"/>
            <consortium name="The Broad Institute Genome Sequencing Center for Infectious Disease"/>
            <person name="Wu L."/>
            <person name="Ma J."/>
        </authorList>
    </citation>
    <scope>NUCLEOTIDE SEQUENCE [LARGE SCALE GENOMIC DNA]</scope>
    <source>
        <strain evidence="2">CGMCC 1.3240</strain>
    </source>
</reference>
<sequence length="110" mass="11922">MKTVFKIDIFNVSTGNFDLGSVSINRTHTIGFVRCGRSGNMIVTCNLASISPRQQIVVLPGAFNRILPDVSRYAVAGCTQATSDQLRALGFIPTFEEVTERDSSLILAAI</sequence>
<proteinExistence type="predicted"/>
<name>A0ABW0W3I0_9BACL</name>